<dbReference type="PANTHER" id="PTHR44144">
    <property type="entry name" value="DNAJ HOMOLOG SUBFAMILY C MEMBER 9"/>
    <property type="match status" value="1"/>
</dbReference>
<name>A0ABP0DK58_9PEZI</name>
<evidence type="ECO:0000313" key="4">
    <source>
        <dbReference type="Proteomes" id="UP001642502"/>
    </source>
</evidence>
<dbReference type="Pfam" id="PF00226">
    <property type="entry name" value="DnaJ"/>
    <property type="match status" value="1"/>
</dbReference>
<comment type="caution">
    <text evidence="3">The sequence shown here is derived from an EMBL/GenBank/DDBJ whole genome shotgun (WGS) entry which is preliminary data.</text>
</comment>
<dbReference type="PROSITE" id="PS50076">
    <property type="entry name" value="DNAJ_2"/>
    <property type="match status" value="1"/>
</dbReference>
<dbReference type="EMBL" id="CAWUON010000030">
    <property type="protein sequence ID" value="CAK7267687.1"/>
    <property type="molecule type" value="Genomic_DNA"/>
</dbReference>
<feature type="compositionally biased region" description="Basic and acidic residues" evidence="1">
    <location>
        <begin position="288"/>
        <end position="320"/>
    </location>
</feature>
<dbReference type="PROSITE" id="PS00636">
    <property type="entry name" value="DNAJ_1"/>
    <property type="match status" value="1"/>
</dbReference>
<dbReference type="InterPro" id="IPR036869">
    <property type="entry name" value="J_dom_sf"/>
</dbReference>
<feature type="region of interest" description="Disordered" evidence="1">
    <location>
        <begin position="63"/>
        <end position="405"/>
    </location>
</feature>
<dbReference type="InterPro" id="IPR052594">
    <property type="entry name" value="J_domain-containing_protein"/>
</dbReference>
<feature type="compositionally biased region" description="Basic and acidic residues" evidence="1">
    <location>
        <begin position="345"/>
        <end position="357"/>
    </location>
</feature>
<dbReference type="PRINTS" id="PR00625">
    <property type="entry name" value="JDOMAIN"/>
</dbReference>
<evidence type="ECO:0000259" key="2">
    <source>
        <dbReference type="PROSITE" id="PS50076"/>
    </source>
</evidence>
<organism evidence="3 4">
    <name type="scientific">Sporothrix epigloea</name>
    <dbReference type="NCBI Taxonomy" id="1892477"/>
    <lineage>
        <taxon>Eukaryota</taxon>
        <taxon>Fungi</taxon>
        <taxon>Dikarya</taxon>
        <taxon>Ascomycota</taxon>
        <taxon>Pezizomycotina</taxon>
        <taxon>Sordariomycetes</taxon>
        <taxon>Sordariomycetidae</taxon>
        <taxon>Ophiostomatales</taxon>
        <taxon>Ophiostomataceae</taxon>
        <taxon>Sporothrix</taxon>
    </lineage>
</organism>
<gene>
    <name evidence="3" type="ORF">SEPCBS119000_002675</name>
</gene>
<feature type="compositionally biased region" description="Low complexity" evidence="1">
    <location>
        <begin position="126"/>
        <end position="138"/>
    </location>
</feature>
<feature type="compositionally biased region" description="Basic and acidic residues" evidence="1">
    <location>
        <begin position="63"/>
        <end position="85"/>
    </location>
</feature>
<dbReference type="InterPro" id="IPR001623">
    <property type="entry name" value="DnaJ_domain"/>
</dbReference>
<dbReference type="Gene3D" id="1.10.287.110">
    <property type="entry name" value="DnaJ domain"/>
    <property type="match status" value="1"/>
</dbReference>
<feature type="compositionally biased region" description="Basic and acidic residues" evidence="1">
    <location>
        <begin position="161"/>
        <end position="180"/>
    </location>
</feature>
<proteinExistence type="predicted"/>
<evidence type="ECO:0000256" key="1">
    <source>
        <dbReference type="SAM" id="MobiDB-lite"/>
    </source>
</evidence>
<evidence type="ECO:0000313" key="3">
    <source>
        <dbReference type="EMBL" id="CAK7267687.1"/>
    </source>
</evidence>
<dbReference type="SUPFAM" id="SSF46565">
    <property type="entry name" value="Chaperone J-domain"/>
    <property type="match status" value="1"/>
</dbReference>
<dbReference type="SMART" id="SM00271">
    <property type="entry name" value="DnaJ"/>
    <property type="match status" value="1"/>
</dbReference>
<sequence length="448" mass="51761">MSPLPADPYKALGVGSDADLTAIKTAYRKLVLKCHPDKVQDPALKAVKQDEFQRVQQAYEILSDDKKRKEYDEDAKLKKFRDDLSRNAARPTTTPRASPKTRSDPHIWTAEPPSSFKPGPPPSSPYSPYDSHSHPFSHSWERDIPFRTSAPYDGHQARRTASYEKPRGEKEERRRRKDDAEPTIFEWARDKERERERDRDSERVREREKDRSRKSRSDREKEDKKDKIKREMEKREKERDRARRQDQQEKFRARKPVYVEPHPGSDGENPPSDGKHNDNARSHKSSRRDKSPHADFSTDKTTSDKMRYATDYMSMKRESKSATSNPPVDFVYNLDHDQTWQPEGDSPRPRRPSQDKKSRSRVIIDGIGLQDYKASPEFRAPRLEKSNTSPAGALYMSSSSGHRHPSYRFRSQAGILQSLINVAGDPLTATLKSMVLDGLLCSRAAHMY</sequence>
<dbReference type="InterPro" id="IPR018253">
    <property type="entry name" value="DnaJ_domain_CS"/>
</dbReference>
<keyword evidence="4" id="KW-1185">Reference proteome</keyword>
<reference evidence="3 4" key="1">
    <citation type="submission" date="2024-01" db="EMBL/GenBank/DDBJ databases">
        <authorList>
            <person name="Allen C."/>
            <person name="Tagirdzhanova G."/>
        </authorList>
    </citation>
    <scope>NUCLEOTIDE SEQUENCE [LARGE SCALE GENOMIC DNA]</scope>
    <source>
        <strain evidence="3 4">CBS 119000</strain>
    </source>
</reference>
<feature type="compositionally biased region" description="Basic and acidic residues" evidence="1">
    <location>
        <begin position="374"/>
        <end position="385"/>
    </location>
</feature>
<dbReference type="PANTHER" id="PTHR44144:SF1">
    <property type="entry name" value="DNAJ HOMOLOG SUBFAMILY C MEMBER 9"/>
    <property type="match status" value="1"/>
</dbReference>
<feature type="domain" description="J" evidence="2">
    <location>
        <begin position="7"/>
        <end position="75"/>
    </location>
</feature>
<accession>A0ABP0DK58</accession>
<feature type="compositionally biased region" description="Polar residues" evidence="1">
    <location>
        <begin position="386"/>
        <end position="400"/>
    </location>
</feature>
<feature type="compositionally biased region" description="Basic and acidic residues" evidence="1">
    <location>
        <begin position="187"/>
        <end position="251"/>
    </location>
</feature>
<dbReference type="Proteomes" id="UP001642502">
    <property type="component" value="Unassembled WGS sequence"/>
</dbReference>
<dbReference type="CDD" id="cd06257">
    <property type="entry name" value="DnaJ"/>
    <property type="match status" value="1"/>
</dbReference>
<protein>
    <recommendedName>
        <fullName evidence="2">J domain-containing protein</fullName>
    </recommendedName>
</protein>